<dbReference type="STRING" id="40148.A0A0D9YR36"/>
<name>A0A0D9YR36_9ORYZ</name>
<dbReference type="AlphaFoldDB" id="A0A0D9YR36"/>
<reference evidence="1" key="2">
    <citation type="submission" date="2018-05" db="EMBL/GenBank/DDBJ databases">
        <title>OgluRS3 (Oryza glumaepatula Reference Sequence Version 3).</title>
        <authorList>
            <person name="Zhang J."/>
            <person name="Kudrna D."/>
            <person name="Lee S."/>
            <person name="Talag J."/>
            <person name="Welchert J."/>
            <person name="Wing R.A."/>
        </authorList>
    </citation>
    <scope>NUCLEOTIDE SEQUENCE [LARGE SCALE GENOMIC DNA]</scope>
</reference>
<protein>
    <submittedName>
        <fullName evidence="1">Uncharacterized protein</fullName>
    </submittedName>
</protein>
<evidence type="ECO:0000313" key="2">
    <source>
        <dbReference type="Proteomes" id="UP000026961"/>
    </source>
</evidence>
<keyword evidence="2" id="KW-1185">Reference proteome</keyword>
<accession>A0A0D9YR36</accession>
<proteinExistence type="predicted"/>
<sequence>MSDSMLWQMLHQTMLNEEGQGDFVLLFAIDWPLVDISDFMYSTGTIKSYQVAFLCAFDEVADFYRSQLITSETRRGIVVATALEVDKASNCLSTIAATTMMFLHNRDYQRYALLEEVRNSLLKEPTLHDAIKIAVKQELLQLEEQNNDPAEPEVVIVEDDEVMLDYEISSPVVKLESPE</sequence>
<dbReference type="HOGENOM" id="CLU_1505717_0_0_1"/>
<dbReference type="Gramene" id="OGLUM02G13810.1">
    <property type="protein sequence ID" value="OGLUM02G13810.1"/>
    <property type="gene ID" value="OGLUM02G13810"/>
</dbReference>
<dbReference type="EnsemblPlants" id="OGLUM02G13810.1">
    <property type="protein sequence ID" value="OGLUM02G13810.1"/>
    <property type="gene ID" value="OGLUM02G13810"/>
</dbReference>
<organism evidence="1">
    <name type="scientific">Oryza glumipatula</name>
    <dbReference type="NCBI Taxonomy" id="40148"/>
    <lineage>
        <taxon>Eukaryota</taxon>
        <taxon>Viridiplantae</taxon>
        <taxon>Streptophyta</taxon>
        <taxon>Embryophyta</taxon>
        <taxon>Tracheophyta</taxon>
        <taxon>Spermatophyta</taxon>
        <taxon>Magnoliopsida</taxon>
        <taxon>Liliopsida</taxon>
        <taxon>Poales</taxon>
        <taxon>Poaceae</taxon>
        <taxon>BOP clade</taxon>
        <taxon>Oryzoideae</taxon>
        <taxon>Oryzeae</taxon>
        <taxon>Oryzinae</taxon>
        <taxon>Oryza</taxon>
    </lineage>
</organism>
<dbReference type="Proteomes" id="UP000026961">
    <property type="component" value="Chromosome 2"/>
</dbReference>
<reference evidence="1" key="1">
    <citation type="submission" date="2015-04" db="UniProtKB">
        <authorList>
            <consortium name="EnsemblPlants"/>
        </authorList>
    </citation>
    <scope>IDENTIFICATION</scope>
</reference>
<evidence type="ECO:0000313" key="1">
    <source>
        <dbReference type="EnsemblPlants" id="OGLUM02G13810.1"/>
    </source>
</evidence>